<gene>
    <name evidence="1" type="ORF">RM52_11105</name>
</gene>
<evidence type="ECO:0000313" key="1">
    <source>
        <dbReference type="EMBL" id="KIC57031.1"/>
    </source>
</evidence>
<sequence>MAIDMDYDLDRWVYVPNLFPWESFGDEEQWADAVARAFGGDARTAAPTELVDWLRAYLVGAVRSNRSGTIRFVHLPNITAPHAIVDVYDMPHRDDVALIDLTHEKQGPAVREPEVAPFDSEHLGAGIKSTRWVRTEADAIVRATNWVWRTGERDIVVMTASSDLPLAEALDPVVDELSRTIRLA</sequence>
<name>A0A0B4CRM2_9MICO</name>
<organism evidence="1 2">
    <name type="scientific">Microbacterium hominis</name>
    <dbReference type="NCBI Taxonomy" id="162426"/>
    <lineage>
        <taxon>Bacteria</taxon>
        <taxon>Bacillati</taxon>
        <taxon>Actinomycetota</taxon>
        <taxon>Actinomycetes</taxon>
        <taxon>Micrococcales</taxon>
        <taxon>Microbacteriaceae</taxon>
        <taxon>Microbacterium</taxon>
    </lineage>
</organism>
<dbReference type="Proteomes" id="UP000031202">
    <property type="component" value="Unassembled WGS sequence"/>
</dbReference>
<dbReference type="AlphaFoldDB" id="A0A0B4CRM2"/>
<accession>A0A0B4CRM2</accession>
<comment type="caution">
    <text evidence="1">The sequence shown here is derived from an EMBL/GenBank/DDBJ whole genome shotgun (WGS) entry which is preliminary data.</text>
</comment>
<dbReference type="EMBL" id="JWSZ01000013">
    <property type="protein sequence ID" value="KIC57031.1"/>
    <property type="molecule type" value="Genomic_DNA"/>
</dbReference>
<protein>
    <submittedName>
        <fullName evidence="1">Uncharacterized protein</fullName>
    </submittedName>
</protein>
<dbReference type="RefSeq" id="WP_039416202.1">
    <property type="nucleotide sequence ID" value="NZ_JWSZ01000013.1"/>
</dbReference>
<proteinExistence type="predicted"/>
<evidence type="ECO:0000313" key="2">
    <source>
        <dbReference type="Proteomes" id="UP000031202"/>
    </source>
</evidence>
<reference evidence="1 2" key="1">
    <citation type="submission" date="2014-12" db="EMBL/GenBank/DDBJ databases">
        <title>Genome sequencing of Microbacterium hominis TPW29.</title>
        <authorList>
            <person name="Tan P.W."/>
            <person name="Chan K.-G."/>
        </authorList>
    </citation>
    <scope>NUCLEOTIDE SEQUENCE [LARGE SCALE GENOMIC DNA]</scope>
    <source>
        <strain evidence="1 2">TPW29</strain>
    </source>
</reference>